<proteinExistence type="predicted"/>
<feature type="chain" id="PRO_5047285804" evidence="2">
    <location>
        <begin position="25"/>
        <end position="298"/>
    </location>
</feature>
<dbReference type="EMBL" id="JARBDR010000342">
    <property type="protein sequence ID" value="KAJ8314400.1"/>
    <property type="molecule type" value="Genomic_DNA"/>
</dbReference>
<dbReference type="Proteomes" id="UP001217089">
    <property type="component" value="Unassembled WGS sequence"/>
</dbReference>
<name>A0ABQ9FFF7_TEGGR</name>
<keyword evidence="2" id="KW-0732">Signal</keyword>
<accession>A0ABQ9FFF7</accession>
<comment type="caution">
    <text evidence="3">The sequence shown here is derived from an EMBL/GenBank/DDBJ whole genome shotgun (WGS) entry which is preliminary data.</text>
</comment>
<evidence type="ECO:0000256" key="2">
    <source>
        <dbReference type="SAM" id="SignalP"/>
    </source>
</evidence>
<feature type="region of interest" description="Disordered" evidence="1">
    <location>
        <begin position="238"/>
        <end position="279"/>
    </location>
</feature>
<feature type="signal peptide" evidence="2">
    <location>
        <begin position="1"/>
        <end position="24"/>
    </location>
</feature>
<feature type="compositionally biased region" description="Basic residues" evidence="1">
    <location>
        <begin position="240"/>
        <end position="272"/>
    </location>
</feature>
<sequence length="298" mass="35040">METDMRRFLLIISLLLYLCVTSKAFPMLPKHGRAGNCTNTDRRTNKCKSITHIIEIKKIKGNIIRTSCKIDKNGKMKDNALCNILRNLTTVPTKRPVPPIITTPRPVTTTVKEIYSFSERAENRSADNVLQFKIDVGNDKSLLKAISSHLWIRIKKRRRAKSRSKGKKIFLQISRIHYNDSGYDFLTRIRTRIKKTRWQKISLPITLVQSILDSPERTLKLRIECRKCNREVQPVLTMKSSKRRKEKRRNNRRRRRFKRKRKTSGYRSRNKPFGKNVSKGPFLITRYTLKASLRHHKS</sequence>
<keyword evidence="4" id="KW-1185">Reference proteome</keyword>
<reference evidence="3 4" key="1">
    <citation type="submission" date="2022-12" db="EMBL/GenBank/DDBJ databases">
        <title>Chromosome-level genome of Tegillarca granosa.</title>
        <authorList>
            <person name="Kim J."/>
        </authorList>
    </citation>
    <scope>NUCLEOTIDE SEQUENCE [LARGE SCALE GENOMIC DNA]</scope>
    <source>
        <strain evidence="3">Teg-2019</strain>
        <tissue evidence="3">Adductor muscle</tissue>
    </source>
</reference>
<protein>
    <submittedName>
        <fullName evidence="3">Uncharacterized protein</fullName>
    </submittedName>
</protein>
<evidence type="ECO:0000256" key="1">
    <source>
        <dbReference type="SAM" id="MobiDB-lite"/>
    </source>
</evidence>
<evidence type="ECO:0000313" key="4">
    <source>
        <dbReference type="Proteomes" id="UP001217089"/>
    </source>
</evidence>
<evidence type="ECO:0000313" key="3">
    <source>
        <dbReference type="EMBL" id="KAJ8314400.1"/>
    </source>
</evidence>
<organism evidence="3 4">
    <name type="scientific">Tegillarca granosa</name>
    <name type="common">Malaysian cockle</name>
    <name type="synonym">Anadara granosa</name>
    <dbReference type="NCBI Taxonomy" id="220873"/>
    <lineage>
        <taxon>Eukaryota</taxon>
        <taxon>Metazoa</taxon>
        <taxon>Spiralia</taxon>
        <taxon>Lophotrochozoa</taxon>
        <taxon>Mollusca</taxon>
        <taxon>Bivalvia</taxon>
        <taxon>Autobranchia</taxon>
        <taxon>Pteriomorphia</taxon>
        <taxon>Arcoida</taxon>
        <taxon>Arcoidea</taxon>
        <taxon>Arcidae</taxon>
        <taxon>Tegillarca</taxon>
    </lineage>
</organism>
<gene>
    <name evidence="3" type="ORF">KUTeg_008961</name>
</gene>